<dbReference type="Gene3D" id="2.60.40.1180">
    <property type="entry name" value="Golgi alpha-mannosidase II"/>
    <property type="match status" value="2"/>
</dbReference>
<dbReference type="Proteomes" id="UP001152622">
    <property type="component" value="Unassembled WGS sequence"/>
</dbReference>
<dbReference type="GO" id="GO:0005980">
    <property type="term" value="P:glycogen catabolic process"/>
    <property type="evidence" value="ECO:0007669"/>
    <property type="project" value="TreeGrafter"/>
</dbReference>
<dbReference type="Pfam" id="PF21365">
    <property type="entry name" value="Glyco_hydro_31_3rd"/>
    <property type="match status" value="1"/>
</dbReference>
<dbReference type="Gene3D" id="3.20.20.80">
    <property type="entry name" value="Glycosidases"/>
    <property type="match status" value="2"/>
</dbReference>
<comment type="similarity">
    <text evidence="1 6">Belongs to the glycosyl hydrolase 31 family.</text>
</comment>
<evidence type="ECO:0008006" key="12">
    <source>
        <dbReference type="Google" id="ProtNLM"/>
    </source>
</evidence>
<feature type="region of interest" description="Disordered" evidence="7">
    <location>
        <begin position="35"/>
        <end position="56"/>
    </location>
</feature>
<dbReference type="InterPro" id="IPR013780">
    <property type="entry name" value="Glyco_hydro_b"/>
</dbReference>
<dbReference type="PROSITE" id="PS00707">
    <property type="entry name" value="GLYCOSYL_HYDROL_F31_2"/>
    <property type="match status" value="1"/>
</dbReference>
<gene>
    <name evidence="10" type="ORF">SKAU_G00423130</name>
</gene>
<dbReference type="PANTHER" id="PTHR22762:SF92">
    <property type="entry name" value="LYSOSOMAL ALPHA-GLUCOSIDASE"/>
    <property type="match status" value="1"/>
</dbReference>
<evidence type="ECO:0000313" key="10">
    <source>
        <dbReference type="EMBL" id="KAJ8332524.1"/>
    </source>
</evidence>
<evidence type="ECO:0000256" key="5">
    <source>
        <dbReference type="ARBA" id="ARBA00023295"/>
    </source>
</evidence>
<dbReference type="InterPro" id="IPR017853">
    <property type="entry name" value="GH"/>
</dbReference>
<keyword evidence="3 6" id="KW-0378">Hydrolase</keyword>
<dbReference type="InterPro" id="IPR000322">
    <property type="entry name" value="Glyco_hydro_31_TIM"/>
</dbReference>
<evidence type="ECO:0000313" key="11">
    <source>
        <dbReference type="Proteomes" id="UP001152622"/>
    </source>
</evidence>
<dbReference type="GO" id="GO:0005765">
    <property type="term" value="C:lysosomal membrane"/>
    <property type="evidence" value="ECO:0007669"/>
    <property type="project" value="TreeGrafter"/>
</dbReference>
<dbReference type="FunFam" id="2.60.40.1180:FF:000005">
    <property type="entry name" value="Maltase-glucoamylase, intestinal"/>
    <property type="match status" value="1"/>
</dbReference>
<evidence type="ECO:0000256" key="6">
    <source>
        <dbReference type="RuleBase" id="RU361185"/>
    </source>
</evidence>
<keyword evidence="11" id="KW-1185">Reference proteome</keyword>
<protein>
    <recommendedName>
        <fullName evidence="12">Glucosidase, alpha</fullName>
    </recommendedName>
</protein>
<evidence type="ECO:0000256" key="1">
    <source>
        <dbReference type="ARBA" id="ARBA00007806"/>
    </source>
</evidence>
<dbReference type="InterPro" id="IPR048395">
    <property type="entry name" value="Glyco_hydro_31_C"/>
</dbReference>
<evidence type="ECO:0000259" key="8">
    <source>
        <dbReference type="Pfam" id="PF01055"/>
    </source>
</evidence>
<name>A0A9Q1E5D1_SYNKA</name>
<accession>A0A9Q1E5D1</accession>
<reference evidence="10" key="1">
    <citation type="journal article" date="2023" name="Science">
        <title>Genome structures resolve the early diversification of teleost fishes.</title>
        <authorList>
            <person name="Parey E."/>
            <person name="Louis A."/>
            <person name="Montfort J."/>
            <person name="Bouchez O."/>
            <person name="Roques C."/>
            <person name="Iampietro C."/>
            <person name="Lluch J."/>
            <person name="Castinel A."/>
            <person name="Donnadieu C."/>
            <person name="Desvignes T."/>
            <person name="Floi Bucao C."/>
            <person name="Jouanno E."/>
            <person name="Wen M."/>
            <person name="Mejri S."/>
            <person name="Dirks R."/>
            <person name="Jansen H."/>
            <person name="Henkel C."/>
            <person name="Chen W.J."/>
            <person name="Zahm M."/>
            <person name="Cabau C."/>
            <person name="Klopp C."/>
            <person name="Thompson A.W."/>
            <person name="Robinson-Rechavi M."/>
            <person name="Braasch I."/>
            <person name="Lecointre G."/>
            <person name="Bobe J."/>
            <person name="Postlethwait J.H."/>
            <person name="Berthelot C."/>
            <person name="Roest Crollius H."/>
            <person name="Guiguen Y."/>
        </authorList>
    </citation>
    <scope>NUCLEOTIDE SEQUENCE</scope>
    <source>
        <strain evidence="10">WJC10195</strain>
    </source>
</reference>
<feature type="domain" description="Glycoside hydrolase family 31 TIM barrel" evidence="8">
    <location>
        <begin position="11"/>
        <end position="138"/>
    </location>
</feature>
<evidence type="ECO:0000256" key="2">
    <source>
        <dbReference type="ARBA" id="ARBA00022729"/>
    </source>
</evidence>
<evidence type="ECO:0000259" key="9">
    <source>
        <dbReference type="Pfam" id="PF21365"/>
    </source>
</evidence>
<keyword evidence="4" id="KW-0325">Glycoprotein</keyword>
<dbReference type="InterPro" id="IPR030459">
    <property type="entry name" value="Glyco_hydro_31_CS"/>
</dbReference>
<dbReference type="GO" id="GO:0007040">
    <property type="term" value="P:lysosome organization"/>
    <property type="evidence" value="ECO:0007669"/>
    <property type="project" value="TreeGrafter"/>
</dbReference>
<dbReference type="Pfam" id="PF01055">
    <property type="entry name" value="Glyco_hydro_31_2nd"/>
    <property type="match status" value="2"/>
</dbReference>
<dbReference type="SUPFAM" id="SSF51445">
    <property type="entry name" value="(Trans)glycosidases"/>
    <property type="match status" value="1"/>
</dbReference>
<feature type="domain" description="Glycoside hydrolase family 31 TIM barrel" evidence="8">
    <location>
        <begin position="240"/>
        <end position="319"/>
    </location>
</feature>
<dbReference type="SUPFAM" id="SSF51011">
    <property type="entry name" value="Glycosyl hydrolase domain"/>
    <property type="match status" value="1"/>
</dbReference>
<sequence>MCSGTTWTTQTKRRVFTFDPQRFGDLPEMVKEFHRQGMKTQGSSSSSPPGSYRPFDEGLRRVRIHQECPRDSPLLGRCGRAPRRSQTSPIPRRGAWWRENIEDFHSKVPRRRPLWIDMNEPSSFVQGSVEGCPNTDLESPPLRSRCDRRSPELSYTVYVRPAEHLLSLQPAQPLWADRGQRHLQVRGDTASALAEGSSNPVPLFCPAPRSPGWVVSPPTGRETFRATGSSYAIPSLLCCCLGCTGYPLVGADVCGFGGDTTEELCVRWMQLGAFYPFMRNHNDRSNIPQEPYVFGQRAQAAMRGALTLRYSLLPLLYTLFHHAHSAASTVARPLFLEFPSDPNCQTVDRQFLWGSSLLISPVLEQGSVELAVYLPPGTWYSLPDGQPFHSRGQYLLLPAPLDTINVHLREGHIIPQQEPALTTAASRTNPFLLTVALSAEGWARGELFWDDGDSLDTFEMGDYSYLLFIAGEAMLVSQPLKTNGALDGLVLDEVRIFGVPSPPLDVWVNGERLRDFSYRSDTQVLTVPSLALPMAESFTMHWRL</sequence>
<organism evidence="10 11">
    <name type="scientific">Synaphobranchus kaupii</name>
    <name type="common">Kaup's arrowtooth eel</name>
    <dbReference type="NCBI Taxonomy" id="118154"/>
    <lineage>
        <taxon>Eukaryota</taxon>
        <taxon>Metazoa</taxon>
        <taxon>Chordata</taxon>
        <taxon>Craniata</taxon>
        <taxon>Vertebrata</taxon>
        <taxon>Euteleostomi</taxon>
        <taxon>Actinopterygii</taxon>
        <taxon>Neopterygii</taxon>
        <taxon>Teleostei</taxon>
        <taxon>Anguilliformes</taxon>
        <taxon>Synaphobranchidae</taxon>
        <taxon>Synaphobranchus</taxon>
    </lineage>
</organism>
<dbReference type="GO" id="GO:0004558">
    <property type="term" value="F:alpha-1,4-glucosidase activity"/>
    <property type="evidence" value="ECO:0007669"/>
    <property type="project" value="TreeGrafter"/>
</dbReference>
<proteinExistence type="inferred from homology"/>
<dbReference type="PANTHER" id="PTHR22762">
    <property type="entry name" value="ALPHA-GLUCOSIDASE"/>
    <property type="match status" value="1"/>
</dbReference>
<comment type="caution">
    <text evidence="10">The sequence shown here is derived from an EMBL/GenBank/DDBJ whole genome shotgun (WGS) entry which is preliminary data.</text>
</comment>
<dbReference type="OrthoDB" id="5839090at2759"/>
<dbReference type="EMBL" id="JAINUF010000025">
    <property type="protein sequence ID" value="KAJ8332524.1"/>
    <property type="molecule type" value="Genomic_DNA"/>
</dbReference>
<evidence type="ECO:0000256" key="7">
    <source>
        <dbReference type="SAM" id="MobiDB-lite"/>
    </source>
</evidence>
<keyword evidence="2" id="KW-0732">Signal</keyword>
<evidence type="ECO:0000256" key="3">
    <source>
        <dbReference type="ARBA" id="ARBA00022801"/>
    </source>
</evidence>
<keyword evidence="5 6" id="KW-0326">Glycosidase</keyword>
<dbReference type="AlphaFoldDB" id="A0A9Q1E5D1"/>
<dbReference type="FunFam" id="2.60.40.1180:FF:000044">
    <property type="entry name" value="Alpha-glucosidase 1"/>
    <property type="match status" value="1"/>
</dbReference>
<feature type="domain" description="Glycosyl hydrolase family 31 C-terminal" evidence="9">
    <location>
        <begin position="328"/>
        <end position="414"/>
    </location>
</feature>
<evidence type="ECO:0000256" key="4">
    <source>
        <dbReference type="ARBA" id="ARBA00023180"/>
    </source>
</evidence>